<dbReference type="Proteomes" id="UP000199519">
    <property type="component" value="Unassembled WGS sequence"/>
</dbReference>
<reference evidence="2 11" key="3">
    <citation type="submission" date="2018-04" db="EMBL/GenBank/DDBJ databases">
        <title>Subsurface microbial communities from deep shales in Ohio and West Virginia, USA.</title>
        <authorList>
            <person name="Wrighton K."/>
        </authorList>
    </citation>
    <scope>NUCLEOTIDE SEQUENCE [LARGE SCALE GENOMIC DNA]</scope>
    <source>
        <strain evidence="2 11">MSL28</strain>
    </source>
</reference>
<dbReference type="Proteomes" id="UP000198612">
    <property type="component" value="Unassembled WGS sequence"/>
</dbReference>
<evidence type="ECO:0000256" key="1">
    <source>
        <dbReference type="SAM" id="Phobius"/>
    </source>
</evidence>
<evidence type="ECO:0000313" key="11">
    <source>
        <dbReference type="Proteomes" id="UP000247389"/>
    </source>
</evidence>
<dbReference type="EMBL" id="FNBJ01000011">
    <property type="protein sequence ID" value="SDF39717.1"/>
    <property type="molecule type" value="Genomic_DNA"/>
</dbReference>
<keyword evidence="10" id="KW-1185">Reference proteome</keyword>
<feature type="transmembrane region" description="Helical" evidence="1">
    <location>
        <begin position="114"/>
        <end position="138"/>
    </location>
</feature>
<dbReference type="EMBL" id="FMYT01000002">
    <property type="protein sequence ID" value="SDC07980.1"/>
    <property type="molecule type" value="Genomic_DNA"/>
</dbReference>
<dbReference type="EMBL" id="FOHG01000011">
    <property type="protein sequence ID" value="SES91675.1"/>
    <property type="molecule type" value="Genomic_DNA"/>
</dbReference>
<organism evidence="3 13">
    <name type="scientific">Halanaerobium congolense</name>
    <dbReference type="NCBI Taxonomy" id="54121"/>
    <lineage>
        <taxon>Bacteria</taxon>
        <taxon>Bacillati</taxon>
        <taxon>Bacillota</taxon>
        <taxon>Clostridia</taxon>
        <taxon>Halanaerobiales</taxon>
        <taxon>Halanaerobiaceae</taxon>
        <taxon>Halanaerobium</taxon>
    </lineage>
</organism>
<reference evidence="5 9" key="1">
    <citation type="submission" date="2016-10" db="EMBL/GenBank/DDBJ databases">
        <authorList>
            <person name="de Groot N.N."/>
        </authorList>
    </citation>
    <scope>NUCLEOTIDE SEQUENCE [LARGE SCALE GENOMIC DNA]</scope>
    <source>
        <strain evidence="5 9">WG7</strain>
    </source>
</reference>
<dbReference type="RefSeq" id="WP_073158022.1">
    <property type="nucleotide sequence ID" value="NZ_FMYT01000002.1"/>
</dbReference>
<dbReference type="AlphaFoldDB" id="A0A1G6ING0"/>
<keyword evidence="1" id="KW-0472">Membrane</keyword>
<evidence type="ECO:0000313" key="13">
    <source>
        <dbReference type="Proteomes" id="UP000324896"/>
    </source>
</evidence>
<evidence type="ECO:0000313" key="2">
    <source>
        <dbReference type="EMBL" id="PXV64512.1"/>
    </source>
</evidence>
<feature type="transmembrane region" description="Helical" evidence="1">
    <location>
        <begin position="82"/>
        <end position="102"/>
    </location>
</feature>
<evidence type="ECO:0000313" key="6">
    <source>
        <dbReference type="EMBL" id="SES91675.1"/>
    </source>
</evidence>
<dbReference type="EMBL" id="FNEH01000013">
    <property type="protein sequence ID" value="SDI73614.1"/>
    <property type="molecule type" value="Genomic_DNA"/>
</dbReference>
<evidence type="ECO:0000313" key="5">
    <source>
        <dbReference type="EMBL" id="SDI73614.1"/>
    </source>
</evidence>
<evidence type="ECO:0000313" key="7">
    <source>
        <dbReference type="EMBL" id="TDS33884.1"/>
    </source>
</evidence>
<reference evidence="8 10" key="2">
    <citation type="submission" date="2016-10" db="EMBL/GenBank/DDBJ databases">
        <authorList>
            <person name="Varghese N."/>
            <person name="Submissions S."/>
        </authorList>
    </citation>
    <scope>NUCLEOTIDE SEQUENCE [LARGE SCALE GENOMIC DNA]</scope>
    <source>
        <strain evidence="3 13">WG10</strain>
        <strain evidence="4 10">WG2</strain>
        <strain evidence="6 8">WG5</strain>
    </source>
</reference>
<accession>A0A1G6ING0</accession>
<evidence type="ECO:0000313" key="12">
    <source>
        <dbReference type="Proteomes" id="UP000295758"/>
    </source>
</evidence>
<dbReference type="STRING" id="54121.SAMN04515653_11340"/>
<evidence type="ECO:0000313" key="4">
    <source>
        <dbReference type="EMBL" id="SDF39717.1"/>
    </source>
</evidence>
<gene>
    <name evidence="7" type="ORF">BY453_10340</name>
    <name evidence="2" type="ORF">C8C78_11720</name>
    <name evidence="3" type="ORF">SAMN04488597_10240</name>
    <name evidence="4" type="ORF">SAMN04488598_11143</name>
    <name evidence="6" type="ORF">SAMN04515652_11144</name>
    <name evidence="5" type="ORF">SAMN04515654_11328</name>
</gene>
<evidence type="ECO:0000313" key="9">
    <source>
        <dbReference type="Proteomes" id="UP000198945"/>
    </source>
</evidence>
<dbReference type="EMBL" id="QICM01000017">
    <property type="protein sequence ID" value="PXV64512.1"/>
    <property type="molecule type" value="Genomic_DNA"/>
</dbReference>
<proteinExistence type="predicted"/>
<evidence type="ECO:0008006" key="14">
    <source>
        <dbReference type="Google" id="ProtNLM"/>
    </source>
</evidence>
<dbReference type="Proteomes" id="UP000295758">
    <property type="component" value="Unassembled WGS sequence"/>
</dbReference>
<feature type="transmembrane region" description="Helical" evidence="1">
    <location>
        <begin position="7"/>
        <end position="31"/>
    </location>
</feature>
<reference evidence="7 12" key="4">
    <citation type="submission" date="2019-03" db="EMBL/GenBank/DDBJ databases">
        <title>Deep subsurface shale carbon reservoir microbial communities from Ohio and West Virginia, USA.</title>
        <authorList>
            <person name="Wrighton K."/>
        </authorList>
    </citation>
    <scope>NUCLEOTIDE SEQUENCE [LARGE SCALE GENOMIC DNA]</scope>
    <source>
        <strain evidence="7 12">UTICA-S4D12</strain>
    </source>
</reference>
<dbReference type="EMBL" id="SOAA01000003">
    <property type="protein sequence ID" value="TDS33884.1"/>
    <property type="molecule type" value="Genomic_DNA"/>
</dbReference>
<dbReference type="Proteomes" id="UP000198945">
    <property type="component" value="Unassembled WGS sequence"/>
</dbReference>
<dbReference type="Proteomes" id="UP000324896">
    <property type="component" value="Unassembled WGS sequence"/>
</dbReference>
<sequence>MSKTFRLISLFSTVELVLHGIWEYTACGFLYSMEGQGFIEHQLLMIQATIGDVFIALGLFLMLAFVNHSFSWFLKNWERKDYIISTLYSALAAFYFEAHALQLGRWEYQDTMPLVYGTSIALVPVIQLALLLPLGFIITKKIYQIT</sequence>
<name>A0A1G6ING0_9FIRM</name>
<protein>
    <recommendedName>
        <fullName evidence="14">ABC-transporter type IV</fullName>
    </recommendedName>
</protein>
<keyword evidence="1" id="KW-0812">Transmembrane</keyword>
<evidence type="ECO:0000313" key="3">
    <source>
        <dbReference type="EMBL" id="SDC07980.1"/>
    </source>
</evidence>
<dbReference type="Proteomes" id="UP000247389">
    <property type="component" value="Unassembled WGS sequence"/>
</dbReference>
<dbReference type="OrthoDB" id="2969855at2"/>
<feature type="transmembrane region" description="Helical" evidence="1">
    <location>
        <begin position="43"/>
        <end position="70"/>
    </location>
</feature>
<evidence type="ECO:0000313" key="8">
    <source>
        <dbReference type="Proteomes" id="UP000198612"/>
    </source>
</evidence>
<keyword evidence="1" id="KW-1133">Transmembrane helix</keyword>
<evidence type="ECO:0000313" key="10">
    <source>
        <dbReference type="Proteomes" id="UP000199519"/>
    </source>
</evidence>